<feature type="transmembrane region" description="Helical" evidence="1">
    <location>
        <begin position="79"/>
        <end position="104"/>
    </location>
</feature>
<feature type="transmembrane region" description="Helical" evidence="1">
    <location>
        <begin position="43"/>
        <end position="67"/>
    </location>
</feature>
<feature type="transmembrane region" description="Helical" evidence="1">
    <location>
        <begin position="12"/>
        <end position="31"/>
    </location>
</feature>
<accession>A0ABM1YHN7</accession>
<dbReference type="Proteomes" id="UP000069940">
    <property type="component" value="Unassembled WGS sequence"/>
</dbReference>
<reference evidence="3" key="1">
    <citation type="journal article" date="2015" name="Proc. Natl. Acad. Sci. U.S.A.">
        <title>Genome sequence of the Asian Tiger mosquito, Aedes albopictus, reveals insights into its biology, genetics, and evolution.</title>
        <authorList>
            <person name="Chen X.G."/>
            <person name="Jiang X."/>
            <person name="Gu J."/>
            <person name="Xu M."/>
            <person name="Wu Y."/>
            <person name="Deng Y."/>
            <person name="Zhang C."/>
            <person name="Bonizzoni M."/>
            <person name="Dermauw W."/>
            <person name="Vontas J."/>
            <person name="Armbruster P."/>
            <person name="Huang X."/>
            <person name="Yang Y."/>
            <person name="Zhang H."/>
            <person name="He W."/>
            <person name="Peng H."/>
            <person name="Liu Y."/>
            <person name="Wu K."/>
            <person name="Chen J."/>
            <person name="Lirakis M."/>
            <person name="Topalis P."/>
            <person name="Van Leeuwen T."/>
            <person name="Hall A.B."/>
            <person name="Jiang X."/>
            <person name="Thorpe C."/>
            <person name="Mueller R.L."/>
            <person name="Sun C."/>
            <person name="Waterhouse R.M."/>
            <person name="Yan G."/>
            <person name="Tu Z.J."/>
            <person name="Fang X."/>
            <person name="James A.A."/>
        </authorList>
    </citation>
    <scope>NUCLEOTIDE SEQUENCE [LARGE SCALE GENOMIC DNA]</scope>
    <source>
        <strain evidence="3">Foshan</strain>
    </source>
</reference>
<reference evidence="2" key="2">
    <citation type="submission" date="2025-05" db="UniProtKB">
        <authorList>
            <consortium name="EnsemblMetazoa"/>
        </authorList>
    </citation>
    <scope>IDENTIFICATION</scope>
    <source>
        <strain evidence="2">Foshan</strain>
    </source>
</reference>
<dbReference type="EnsemblMetazoa" id="AALFPA23_009233.R12692">
    <property type="protein sequence ID" value="AALFPA23_009233.P12692"/>
    <property type="gene ID" value="AALFPA23_009233"/>
</dbReference>
<organism evidence="2 3">
    <name type="scientific">Aedes albopictus</name>
    <name type="common">Asian tiger mosquito</name>
    <name type="synonym">Stegomyia albopicta</name>
    <dbReference type="NCBI Taxonomy" id="7160"/>
    <lineage>
        <taxon>Eukaryota</taxon>
        <taxon>Metazoa</taxon>
        <taxon>Ecdysozoa</taxon>
        <taxon>Arthropoda</taxon>
        <taxon>Hexapoda</taxon>
        <taxon>Insecta</taxon>
        <taxon>Pterygota</taxon>
        <taxon>Neoptera</taxon>
        <taxon>Endopterygota</taxon>
        <taxon>Diptera</taxon>
        <taxon>Nematocera</taxon>
        <taxon>Culicoidea</taxon>
        <taxon>Culicidae</taxon>
        <taxon>Culicinae</taxon>
        <taxon>Aedini</taxon>
        <taxon>Aedes</taxon>
        <taxon>Stegomyia</taxon>
    </lineage>
</organism>
<dbReference type="RefSeq" id="XP_062715781.1">
    <property type="nucleotide sequence ID" value="XM_062859797.1"/>
</dbReference>
<dbReference type="GeneID" id="109415909"/>
<name>A0ABM1YHN7_AEDAL</name>
<feature type="transmembrane region" description="Helical" evidence="1">
    <location>
        <begin position="127"/>
        <end position="149"/>
    </location>
</feature>
<evidence type="ECO:0000256" key="1">
    <source>
        <dbReference type="SAM" id="Phobius"/>
    </source>
</evidence>
<keyword evidence="1" id="KW-0472">Membrane</keyword>
<keyword evidence="1" id="KW-0812">Transmembrane</keyword>
<keyword evidence="3" id="KW-1185">Reference proteome</keyword>
<protein>
    <submittedName>
        <fullName evidence="2">Uncharacterized protein</fullName>
    </submittedName>
</protein>
<sequence length="166" mass="18199">MISNKHFRVMGIIYTGLIMTGSFLLAINSSITLKSTNVIEGETISGLSITMLIVSLVLLIFHALLMFAILKHRVEFIKFYLHLILICYVLQIVNLLFGCIGGGIDIRNSGKTAYDISTAAMVMTMSYFSYISIATIQYTLIVWILKGVISTSSNGSMRLVTSGDAA</sequence>
<keyword evidence="1" id="KW-1133">Transmembrane helix</keyword>
<proteinExistence type="predicted"/>
<evidence type="ECO:0000313" key="3">
    <source>
        <dbReference type="Proteomes" id="UP000069940"/>
    </source>
</evidence>
<evidence type="ECO:0000313" key="2">
    <source>
        <dbReference type="EnsemblMetazoa" id="AALFPA23_009233.P12692"/>
    </source>
</evidence>